<feature type="active site" description="Acyl-thioester intermediate" evidence="6">
    <location>
        <position position="88"/>
    </location>
</feature>
<dbReference type="PIRSF" id="PIRSF000429">
    <property type="entry name" value="Ac-CoA_Ac_transf"/>
    <property type="match status" value="1"/>
</dbReference>
<evidence type="ECO:0000256" key="1">
    <source>
        <dbReference type="ARBA" id="ARBA00010982"/>
    </source>
</evidence>
<evidence type="ECO:0000313" key="10">
    <source>
        <dbReference type="EMBL" id="PED81845.1"/>
    </source>
</evidence>
<evidence type="ECO:0000313" key="11">
    <source>
        <dbReference type="Proteomes" id="UP000221020"/>
    </source>
</evidence>
<dbReference type="PROSITE" id="PS00737">
    <property type="entry name" value="THIOLASE_2"/>
    <property type="match status" value="1"/>
</dbReference>
<dbReference type="PANTHER" id="PTHR18919">
    <property type="entry name" value="ACETYL-COA C-ACYLTRANSFERASE"/>
    <property type="match status" value="1"/>
</dbReference>
<comment type="caution">
    <text evidence="10">The sequence shown here is derived from an EMBL/GenBank/DDBJ whole genome shotgun (WGS) entry which is preliminary data.</text>
</comment>
<evidence type="ECO:0000256" key="3">
    <source>
        <dbReference type="ARBA" id="ARBA00022679"/>
    </source>
</evidence>
<evidence type="ECO:0000259" key="8">
    <source>
        <dbReference type="Pfam" id="PF00108"/>
    </source>
</evidence>
<reference evidence="10 11" key="1">
    <citation type="submission" date="2017-09" db="EMBL/GenBank/DDBJ databases">
        <title>Large-scale bioinformatics analysis of Bacillus genomes uncovers conserved roles of natural products in bacterial physiology.</title>
        <authorList>
            <consortium name="Agbiome Team Llc"/>
            <person name="Bleich R.M."/>
            <person name="Grubbs K.J."/>
            <person name="Santa Maria K.C."/>
            <person name="Allen S.E."/>
            <person name="Farag S."/>
            <person name="Shank E.A."/>
            <person name="Bowers A."/>
        </authorList>
    </citation>
    <scope>NUCLEOTIDE SEQUENCE [LARGE SCALE GENOMIC DNA]</scope>
    <source>
        <strain evidence="10 11">AFS092012</strain>
    </source>
</reference>
<dbReference type="EMBL" id="NVOR01000053">
    <property type="protein sequence ID" value="PED81845.1"/>
    <property type="molecule type" value="Genomic_DNA"/>
</dbReference>
<proteinExistence type="inferred from homology"/>
<evidence type="ECO:0000256" key="5">
    <source>
        <dbReference type="ARBA" id="ARBA00030755"/>
    </source>
</evidence>
<evidence type="ECO:0000256" key="6">
    <source>
        <dbReference type="PIRSR" id="PIRSR000429-1"/>
    </source>
</evidence>
<accession>A0AA91VCV9</accession>
<feature type="domain" description="Thiolase C-terminal" evidence="9">
    <location>
        <begin position="269"/>
        <end position="390"/>
    </location>
</feature>
<gene>
    <name evidence="10" type="ORF">CON65_15315</name>
</gene>
<dbReference type="NCBIfam" id="TIGR01930">
    <property type="entry name" value="AcCoA-C-Actrans"/>
    <property type="match status" value="1"/>
</dbReference>
<organism evidence="10 11">
    <name type="scientific">Bacillus pseudomycoides</name>
    <dbReference type="NCBI Taxonomy" id="64104"/>
    <lineage>
        <taxon>Bacteria</taxon>
        <taxon>Bacillati</taxon>
        <taxon>Bacillota</taxon>
        <taxon>Bacilli</taxon>
        <taxon>Bacillales</taxon>
        <taxon>Bacillaceae</taxon>
        <taxon>Bacillus</taxon>
        <taxon>Bacillus cereus group</taxon>
    </lineage>
</organism>
<dbReference type="PANTHER" id="PTHR18919:SF107">
    <property type="entry name" value="ACETYL-COA ACETYLTRANSFERASE, CYTOSOLIC"/>
    <property type="match status" value="1"/>
</dbReference>
<evidence type="ECO:0000259" key="9">
    <source>
        <dbReference type="Pfam" id="PF02803"/>
    </source>
</evidence>
<dbReference type="SUPFAM" id="SSF53901">
    <property type="entry name" value="Thiolase-like"/>
    <property type="match status" value="2"/>
</dbReference>
<dbReference type="AlphaFoldDB" id="A0AA91VCV9"/>
<dbReference type="EC" id="2.3.1.9" evidence="2"/>
<keyword evidence="4 7" id="KW-0012">Acyltransferase</keyword>
<dbReference type="Pfam" id="PF02803">
    <property type="entry name" value="Thiolase_C"/>
    <property type="match status" value="1"/>
</dbReference>
<dbReference type="Proteomes" id="UP000221020">
    <property type="component" value="Unassembled WGS sequence"/>
</dbReference>
<protein>
    <recommendedName>
        <fullName evidence="2">acetyl-CoA C-acetyltransferase</fullName>
        <ecNumber evidence="2">2.3.1.9</ecNumber>
    </recommendedName>
    <alternativeName>
        <fullName evidence="5">Acetoacetyl-CoA thiolase</fullName>
    </alternativeName>
</protein>
<evidence type="ECO:0000256" key="2">
    <source>
        <dbReference type="ARBA" id="ARBA00012705"/>
    </source>
</evidence>
<dbReference type="InterPro" id="IPR020617">
    <property type="entry name" value="Thiolase_C"/>
</dbReference>
<dbReference type="PROSITE" id="PS00098">
    <property type="entry name" value="THIOLASE_1"/>
    <property type="match status" value="1"/>
</dbReference>
<dbReference type="InterPro" id="IPR020615">
    <property type="entry name" value="Thiolase_acyl_enz_int_AS"/>
</dbReference>
<dbReference type="InterPro" id="IPR020610">
    <property type="entry name" value="Thiolase_AS"/>
</dbReference>
<dbReference type="InterPro" id="IPR020616">
    <property type="entry name" value="Thiolase_N"/>
</dbReference>
<dbReference type="PROSITE" id="PS00099">
    <property type="entry name" value="THIOLASE_3"/>
    <property type="match status" value="1"/>
</dbReference>
<feature type="domain" description="Thiolase N-terminal" evidence="8">
    <location>
        <begin position="4"/>
        <end position="262"/>
    </location>
</feature>
<feature type="active site" description="Proton acceptor" evidence="6">
    <location>
        <position position="348"/>
    </location>
</feature>
<dbReference type="FunFam" id="3.40.47.10:FF:000010">
    <property type="entry name" value="Acetyl-CoA acetyltransferase (Thiolase)"/>
    <property type="match status" value="1"/>
</dbReference>
<dbReference type="Gene3D" id="3.40.47.10">
    <property type="match status" value="2"/>
</dbReference>
<dbReference type="GO" id="GO:0006635">
    <property type="term" value="P:fatty acid beta-oxidation"/>
    <property type="evidence" value="ECO:0007669"/>
    <property type="project" value="TreeGrafter"/>
</dbReference>
<dbReference type="RefSeq" id="WP_097897839.1">
    <property type="nucleotide sequence ID" value="NZ_NVOR01000053.1"/>
</dbReference>
<evidence type="ECO:0000256" key="4">
    <source>
        <dbReference type="ARBA" id="ARBA00023315"/>
    </source>
</evidence>
<dbReference type="GO" id="GO:0003985">
    <property type="term" value="F:acetyl-CoA C-acetyltransferase activity"/>
    <property type="evidence" value="ECO:0007669"/>
    <property type="project" value="UniProtKB-EC"/>
</dbReference>
<dbReference type="CDD" id="cd00751">
    <property type="entry name" value="thiolase"/>
    <property type="match status" value="1"/>
</dbReference>
<dbReference type="InterPro" id="IPR016039">
    <property type="entry name" value="Thiolase-like"/>
</dbReference>
<feature type="active site" description="Proton acceptor" evidence="6">
    <location>
        <position position="378"/>
    </location>
</feature>
<dbReference type="InterPro" id="IPR020613">
    <property type="entry name" value="Thiolase_CS"/>
</dbReference>
<comment type="similarity">
    <text evidence="1 7">Belongs to the thiolase-like superfamily. Thiolase family.</text>
</comment>
<dbReference type="Pfam" id="PF00108">
    <property type="entry name" value="Thiolase_N"/>
    <property type="match status" value="1"/>
</dbReference>
<name>A0AA91VCV9_9BACI</name>
<dbReference type="InterPro" id="IPR002155">
    <property type="entry name" value="Thiolase"/>
</dbReference>
<evidence type="ECO:0000256" key="7">
    <source>
        <dbReference type="RuleBase" id="RU003557"/>
    </source>
</evidence>
<sequence>MATYIVDGARTAFGTFGGGLKDVTDIDLGVAATEEALKRSGIQASNVDEIIFGNIIHTSSSSAYLARHIGLKSGMAESSSALTLNRLCGSGMQSIVSAAQSIASGDAKVVVAGGTENMSLSPHVLRGTRFGTPNKAPKVDDMLWETLTDNYVGCGMGMTAENLAEKYSISREEQDQFSVESQEKAIAARDSGRFAEEIVPVKLKGRKGKEVIFDTDEYIREGASVEGLAKLKPAFKKDGTVTPGNASGINDGAAAVLVASEEYVSEHNLKPLAKIVTWGVAGVDPSIMGIGPVPASKKALEKAGLSLDDIGLFEFNEAFASQSIAVIKELGVDKEKVNVNGGAVALGHPVGASGARITYSLALEMRRRNVKYGLASLCIGGGQGIAIILENVQS</sequence>
<keyword evidence="3 7" id="KW-0808">Transferase</keyword>